<dbReference type="PANTHER" id="PTHR43804">
    <property type="entry name" value="LD18447P"/>
    <property type="match status" value="1"/>
</dbReference>
<evidence type="ECO:0000313" key="4">
    <source>
        <dbReference type="EMBL" id="SJZ36295.1"/>
    </source>
</evidence>
<evidence type="ECO:0000313" key="5">
    <source>
        <dbReference type="Proteomes" id="UP000190102"/>
    </source>
</evidence>
<dbReference type="Proteomes" id="UP000190102">
    <property type="component" value="Unassembled WGS sequence"/>
</dbReference>
<feature type="domain" description="Prokaryotic-type class I peptide chain release factors" evidence="3">
    <location>
        <begin position="2"/>
        <end position="103"/>
    </location>
</feature>
<proteinExistence type="inferred from homology"/>
<reference evidence="5" key="1">
    <citation type="submission" date="2017-02" db="EMBL/GenBank/DDBJ databases">
        <authorList>
            <person name="Varghese N."/>
            <person name="Submissions S."/>
        </authorList>
    </citation>
    <scope>NUCLEOTIDE SEQUENCE [LARGE SCALE GENOMIC DNA]</scope>
    <source>
        <strain evidence="5">ATCC BAA-34</strain>
    </source>
</reference>
<dbReference type="STRING" id="115783.SAMN02745119_00253"/>
<feature type="region of interest" description="Disordered" evidence="2">
    <location>
        <begin position="79"/>
        <end position="106"/>
    </location>
</feature>
<dbReference type="OrthoDB" id="9815709at2"/>
<dbReference type="SUPFAM" id="SSF75620">
    <property type="entry name" value="Release factor"/>
    <property type="match status" value="1"/>
</dbReference>
<dbReference type="Gene3D" id="3.30.160.20">
    <property type="match status" value="1"/>
</dbReference>
<evidence type="ECO:0000259" key="3">
    <source>
        <dbReference type="Pfam" id="PF00472"/>
    </source>
</evidence>
<sequence length="106" mass="12363">MIEINEADIRVEFYRASGPGGQHRNTTDSAVRIRHLPTGIVVHAAENRSQLRNREVAMERLRLALEKRNRVEKKRLATKVPKGQKLQRVAEKRMAAQRRKMRKPEE</sequence>
<dbReference type="InterPro" id="IPR050057">
    <property type="entry name" value="Prokaryotic/Mito_RF"/>
</dbReference>
<keyword evidence="5" id="KW-1185">Reference proteome</keyword>
<dbReference type="AlphaFoldDB" id="A0A1T4K1X3"/>
<dbReference type="GO" id="GO:0003747">
    <property type="term" value="F:translation release factor activity"/>
    <property type="evidence" value="ECO:0007669"/>
    <property type="project" value="InterPro"/>
</dbReference>
<protein>
    <submittedName>
        <fullName evidence="4">RF-1 domain-containing protein</fullName>
    </submittedName>
</protein>
<dbReference type="InterPro" id="IPR000352">
    <property type="entry name" value="Pep_chain_release_fac_I"/>
</dbReference>
<organism evidence="4 5">
    <name type="scientific">Trichlorobacter thiogenes</name>
    <dbReference type="NCBI Taxonomy" id="115783"/>
    <lineage>
        <taxon>Bacteria</taxon>
        <taxon>Pseudomonadati</taxon>
        <taxon>Thermodesulfobacteriota</taxon>
        <taxon>Desulfuromonadia</taxon>
        <taxon>Geobacterales</taxon>
        <taxon>Geobacteraceae</taxon>
        <taxon>Trichlorobacter</taxon>
    </lineage>
</organism>
<dbReference type="EMBL" id="FUWR01000001">
    <property type="protein sequence ID" value="SJZ36295.1"/>
    <property type="molecule type" value="Genomic_DNA"/>
</dbReference>
<dbReference type="Pfam" id="PF00472">
    <property type="entry name" value="RF-1"/>
    <property type="match status" value="1"/>
</dbReference>
<feature type="compositionally biased region" description="Basic residues" evidence="2">
    <location>
        <begin position="95"/>
        <end position="106"/>
    </location>
</feature>
<name>A0A1T4K1X3_9BACT</name>
<evidence type="ECO:0000256" key="1">
    <source>
        <dbReference type="ARBA" id="ARBA00010835"/>
    </source>
</evidence>
<dbReference type="PANTHER" id="PTHR43804:SF6">
    <property type="entry name" value="CLASS I PEPTIDE CHAIN RELEASE FACTOR"/>
    <property type="match status" value="1"/>
</dbReference>
<dbReference type="InterPro" id="IPR045853">
    <property type="entry name" value="Pep_chain_release_fac_I_sf"/>
</dbReference>
<gene>
    <name evidence="4" type="ORF">SAMN02745119_00253</name>
</gene>
<accession>A0A1T4K1X3</accession>
<evidence type="ECO:0000256" key="2">
    <source>
        <dbReference type="SAM" id="MobiDB-lite"/>
    </source>
</evidence>
<comment type="similarity">
    <text evidence="1">Belongs to the prokaryotic/mitochondrial release factor family.</text>
</comment>